<dbReference type="EMBL" id="MU150245">
    <property type="protein sequence ID" value="KAF9465743.1"/>
    <property type="molecule type" value="Genomic_DNA"/>
</dbReference>
<keyword evidence="2" id="KW-1185">Reference proteome</keyword>
<accession>A0A9P6CMI3</accession>
<proteinExistence type="predicted"/>
<dbReference type="AlphaFoldDB" id="A0A9P6CMI3"/>
<evidence type="ECO:0000313" key="2">
    <source>
        <dbReference type="Proteomes" id="UP000807353"/>
    </source>
</evidence>
<evidence type="ECO:0000313" key="1">
    <source>
        <dbReference type="EMBL" id="KAF9465743.1"/>
    </source>
</evidence>
<protein>
    <submittedName>
        <fullName evidence="1">Uncharacterized protein</fullName>
    </submittedName>
</protein>
<comment type="caution">
    <text evidence="1">The sequence shown here is derived from an EMBL/GenBank/DDBJ whole genome shotgun (WGS) entry which is preliminary data.</text>
</comment>
<gene>
    <name evidence="1" type="ORF">BDZ94DRAFT_1253033</name>
</gene>
<name>A0A9P6CMI3_9AGAR</name>
<reference evidence="1" key="1">
    <citation type="submission" date="2020-11" db="EMBL/GenBank/DDBJ databases">
        <authorList>
            <consortium name="DOE Joint Genome Institute"/>
            <person name="Ahrendt S."/>
            <person name="Riley R."/>
            <person name="Andreopoulos W."/>
            <person name="Labutti K."/>
            <person name="Pangilinan J."/>
            <person name="Ruiz-Duenas F.J."/>
            <person name="Barrasa J.M."/>
            <person name="Sanchez-Garcia M."/>
            <person name="Camarero S."/>
            <person name="Miyauchi S."/>
            <person name="Serrano A."/>
            <person name="Linde D."/>
            <person name="Babiker R."/>
            <person name="Drula E."/>
            <person name="Ayuso-Fernandez I."/>
            <person name="Pacheco R."/>
            <person name="Padilla G."/>
            <person name="Ferreira P."/>
            <person name="Barriuso J."/>
            <person name="Kellner H."/>
            <person name="Castanera R."/>
            <person name="Alfaro M."/>
            <person name="Ramirez L."/>
            <person name="Pisabarro A.G."/>
            <person name="Kuo A."/>
            <person name="Tritt A."/>
            <person name="Lipzen A."/>
            <person name="He G."/>
            <person name="Yan M."/>
            <person name="Ng V."/>
            <person name="Cullen D."/>
            <person name="Martin F."/>
            <person name="Rosso M.-N."/>
            <person name="Henrissat B."/>
            <person name="Hibbett D."/>
            <person name="Martinez A.T."/>
            <person name="Grigoriev I.V."/>
        </authorList>
    </citation>
    <scope>NUCLEOTIDE SEQUENCE</scope>
    <source>
        <strain evidence="1">CBS 247.69</strain>
    </source>
</reference>
<dbReference type="Proteomes" id="UP000807353">
    <property type="component" value="Unassembled WGS sequence"/>
</dbReference>
<sequence>MPHMLDKDHIKTTCRSYHMITSSTVVWLHCHHPQRSLFCLVLPRGDEIPPQLS</sequence>
<organism evidence="1 2">
    <name type="scientific">Collybia nuda</name>
    <dbReference type="NCBI Taxonomy" id="64659"/>
    <lineage>
        <taxon>Eukaryota</taxon>
        <taxon>Fungi</taxon>
        <taxon>Dikarya</taxon>
        <taxon>Basidiomycota</taxon>
        <taxon>Agaricomycotina</taxon>
        <taxon>Agaricomycetes</taxon>
        <taxon>Agaricomycetidae</taxon>
        <taxon>Agaricales</taxon>
        <taxon>Tricholomatineae</taxon>
        <taxon>Clitocybaceae</taxon>
        <taxon>Collybia</taxon>
    </lineage>
</organism>